<dbReference type="GO" id="GO:0046872">
    <property type="term" value="F:metal ion binding"/>
    <property type="evidence" value="ECO:0007669"/>
    <property type="project" value="UniProtKB-KW"/>
</dbReference>
<reference evidence="6 7" key="1">
    <citation type="submission" date="2018-06" db="EMBL/GenBank/DDBJ databases">
        <authorList>
            <consortium name="Pathogen Informatics"/>
            <person name="Doyle S."/>
        </authorList>
    </citation>
    <scope>NUCLEOTIDE SEQUENCE [LARGE SCALE GENOMIC DNA]</scope>
    <source>
        <strain evidence="6 7">NCTC8129</strain>
    </source>
</reference>
<evidence type="ECO:0000256" key="4">
    <source>
        <dbReference type="ARBA" id="ARBA00023014"/>
    </source>
</evidence>
<dbReference type="Gene3D" id="3.20.20.70">
    <property type="entry name" value="Aldolase class I"/>
    <property type="match status" value="1"/>
</dbReference>
<accession>A0A377KLG1</accession>
<dbReference type="Pfam" id="PF04055">
    <property type="entry name" value="Radical_SAM"/>
    <property type="match status" value="1"/>
</dbReference>
<dbReference type="InterPro" id="IPR023885">
    <property type="entry name" value="4Fe4S-binding_SPASM_dom"/>
</dbReference>
<organism evidence="6 7">
    <name type="scientific">Enterococcus durans</name>
    <dbReference type="NCBI Taxonomy" id="53345"/>
    <lineage>
        <taxon>Bacteria</taxon>
        <taxon>Bacillati</taxon>
        <taxon>Bacillota</taxon>
        <taxon>Bacilli</taxon>
        <taxon>Lactobacillales</taxon>
        <taxon>Enterococcaceae</taxon>
        <taxon>Enterococcus</taxon>
    </lineage>
</organism>
<dbReference type="RefSeq" id="WP_115235516.1">
    <property type="nucleotide sequence ID" value="NZ_UGIF01000002.1"/>
</dbReference>
<evidence type="ECO:0000256" key="2">
    <source>
        <dbReference type="ARBA" id="ARBA00022723"/>
    </source>
</evidence>
<protein>
    <submittedName>
        <fullName evidence="6">Radical SAM protein</fullName>
    </submittedName>
</protein>
<gene>
    <name evidence="6" type="ORF">NCTC8129_02157</name>
</gene>
<dbReference type="InterPro" id="IPR058240">
    <property type="entry name" value="rSAM_sf"/>
</dbReference>
<keyword evidence="2" id="KW-0479">Metal-binding</keyword>
<dbReference type="GO" id="GO:0003824">
    <property type="term" value="F:catalytic activity"/>
    <property type="evidence" value="ECO:0007669"/>
    <property type="project" value="InterPro"/>
</dbReference>
<evidence type="ECO:0000256" key="3">
    <source>
        <dbReference type="ARBA" id="ARBA00023004"/>
    </source>
</evidence>
<keyword evidence="1" id="KW-0949">S-adenosyl-L-methionine</keyword>
<proteinExistence type="predicted"/>
<keyword evidence="3" id="KW-0408">Iron</keyword>
<keyword evidence="4" id="KW-0411">Iron-sulfur</keyword>
<dbReference type="EMBL" id="UGIF01000002">
    <property type="protein sequence ID" value="STP29926.1"/>
    <property type="molecule type" value="Genomic_DNA"/>
</dbReference>
<dbReference type="InterPro" id="IPR050377">
    <property type="entry name" value="Radical_SAM_PqqE_MftC-like"/>
</dbReference>
<evidence type="ECO:0000256" key="1">
    <source>
        <dbReference type="ARBA" id="ARBA00022691"/>
    </source>
</evidence>
<dbReference type="SUPFAM" id="SSF102114">
    <property type="entry name" value="Radical SAM enzymes"/>
    <property type="match status" value="1"/>
</dbReference>
<dbReference type="InterPro" id="IPR007197">
    <property type="entry name" value="rSAM"/>
</dbReference>
<dbReference type="GO" id="GO:0051536">
    <property type="term" value="F:iron-sulfur cluster binding"/>
    <property type="evidence" value="ECO:0007669"/>
    <property type="project" value="UniProtKB-KW"/>
</dbReference>
<dbReference type="PROSITE" id="PS51918">
    <property type="entry name" value="RADICAL_SAM"/>
    <property type="match status" value="1"/>
</dbReference>
<evidence type="ECO:0000313" key="7">
    <source>
        <dbReference type="Proteomes" id="UP000254070"/>
    </source>
</evidence>
<evidence type="ECO:0000313" key="6">
    <source>
        <dbReference type="EMBL" id="STP29926.1"/>
    </source>
</evidence>
<dbReference type="Pfam" id="PF13186">
    <property type="entry name" value="SPASM"/>
    <property type="match status" value="1"/>
</dbReference>
<dbReference type="InterPro" id="IPR013785">
    <property type="entry name" value="Aldolase_TIM"/>
</dbReference>
<dbReference type="PANTHER" id="PTHR11228:SF7">
    <property type="entry name" value="PQQA PEPTIDE CYCLASE"/>
    <property type="match status" value="1"/>
</dbReference>
<dbReference type="PANTHER" id="PTHR11228">
    <property type="entry name" value="RADICAL SAM DOMAIN PROTEIN"/>
    <property type="match status" value="1"/>
</dbReference>
<sequence>MLNFYNHKDKVIVHNDSNSSWICISPKETEEIKNYIKNPSIKMDTYLEKLTNLYQIFQESEAKIESIFDELIKNGITTVVFTGGEVGEKKDFDKIILAASNKGLKCNLITNGTLIYNKKKAEYFTKICNKITISLDSLYEDENDKNRGKGCYRLAKRAIDNLLELNYSNIAINQTVTKVNYDSLQDMDNFARENGIQLNTGAFCEMGRGKEANSDYSLTLEQRLILEKYTIKNKAQLSPFDIKLHCGQGISEFSINPIGNVYTCKLLDTSDFLLGNLRVDNLKSIFEIGEKKIDQKRFSVFGNEKCRNCSFRLLCGASCRATHYYGNNQRQDDYIFDEECMVIKEMLKEHMYNFFEEV</sequence>
<name>A0A377KLG1_9ENTE</name>
<dbReference type="AlphaFoldDB" id="A0A377KLG1"/>
<dbReference type="Proteomes" id="UP000254070">
    <property type="component" value="Unassembled WGS sequence"/>
</dbReference>
<feature type="domain" description="Radical SAM core" evidence="5">
    <location>
        <begin position="3"/>
        <end position="241"/>
    </location>
</feature>
<evidence type="ECO:0000259" key="5">
    <source>
        <dbReference type="PROSITE" id="PS51918"/>
    </source>
</evidence>
<dbReference type="NCBIfam" id="TIGR04085">
    <property type="entry name" value="rSAM_more_4Fe4S"/>
    <property type="match status" value="1"/>
</dbReference>